<comment type="caution">
    <text evidence="2">The sequence shown here is derived from an EMBL/GenBank/DDBJ whole genome shotgun (WGS) entry which is preliminary data.</text>
</comment>
<dbReference type="OrthoDB" id="4633509at2759"/>
<proteinExistence type="predicted"/>
<protein>
    <submittedName>
        <fullName evidence="2">Uncharacterized protein</fullName>
    </submittedName>
</protein>
<feature type="region of interest" description="Disordered" evidence="1">
    <location>
        <begin position="297"/>
        <end position="316"/>
    </location>
</feature>
<reference evidence="2" key="1">
    <citation type="journal article" date="2021" name="Nat. Commun.">
        <title>Genetic determinants of endophytism in the Arabidopsis root mycobiome.</title>
        <authorList>
            <person name="Mesny F."/>
            <person name="Miyauchi S."/>
            <person name="Thiergart T."/>
            <person name="Pickel B."/>
            <person name="Atanasova L."/>
            <person name="Karlsson M."/>
            <person name="Huettel B."/>
            <person name="Barry K.W."/>
            <person name="Haridas S."/>
            <person name="Chen C."/>
            <person name="Bauer D."/>
            <person name="Andreopoulos W."/>
            <person name="Pangilinan J."/>
            <person name="LaButti K."/>
            <person name="Riley R."/>
            <person name="Lipzen A."/>
            <person name="Clum A."/>
            <person name="Drula E."/>
            <person name="Henrissat B."/>
            <person name="Kohler A."/>
            <person name="Grigoriev I.V."/>
            <person name="Martin F.M."/>
            <person name="Hacquard S."/>
        </authorList>
    </citation>
    <scope>NUCLEOTIDE SEQUENCE</scope>
    <source>
        <strain evidence="2">MPI-CAGE-AT-0147</strain>
    </source>
</reference>
<keyword evidence="3" id="KW-1185">Reference proteome</keyword>
<evidence type="ECO:0000313" key="2">
    <source>
        <dbReference type="EMBL" id="KAH7146194.1"/>
    </source>
</evidence>
<gene>
    <name evidence="2" type="ORF">EDB81DRAFT_842429</name>
</gene>
<feature type="compositionally biased region" description="Basic and acidic residues" evidence="1">
    <location>
        <begin position="297"/>
        <end position="306"/>
    </location>
</feature>
<sequence>MPAIDGDFLDGLPSTTRSDFEDAKLRRFPGCGSEIQWLEFLGYGREGLVFKVTFGHGDPVALKVFWRAKRPAQPVPRSTEPMILDWPFEDECITAALLDQMKRAMADDDAKAAAGATRTIATVPGPRTVTEAIRNICAFSDEARQSPRTGAKHSHWVYPPPFPPVPNCYGWTTIHRDQIPFINPPVRSVVDDVDWHWAIVYELVPAGAQDISIGQLHLDFFYAVGLALGPYKCDNWHGGRLVDLNDIRTPYGIGWNRSLVRPRVANKWFLTLDCTQPYALAYKIVEPSERARRRKLARLDSGHKGSETGAKNNTDN</sequence>
<evidence type="ECO:0000256" key="1">
    <source>
        <dbReference type="SAM" id="MobiDB-lite"/>
    </source>
</evidence>
<dbReference type="AlphaFoldDB" id="A0A9P9J7J2"/>
<organism evidence="2 3">
    <name type="scientific">Dactylonectria macrodidyma</name>
    <dbReference type="NCBI Taxonomy" id="307937"/>
    <lineage>
        <taxon>Eukaryota</taxon>
        <taxon>Fungi</taxon>
        <taxon>Dikarya</taxon>
        <taxon>Ascomycota</taxon>
        <taxon>Pezizomycotina</taxon>
        <taxon>Sordariomycetes</taxon>
        <taxon>Hypocreomycetidae</taxon>
        <taxon>Hypocreales</taxon>
        <taxon>Nectriaceae</taxon>
        <taxon>Dactylonectria</taxon>
    </lineage>
</organism>
<dbReference type="Proteomes" id="UP000738349">
    <property type="component" value="Unassembled WGS sequence"/>
</dbReference>
<dbReference type="EMBL" id="JAGMUV010000008">
    <property type="protein sequence ID" value="KAH7146194.1"/>
    <property type="molecule type" value="Genomic_DNA"/>
</dbReference>
<evidence type="ECO:0000313" key="3">
    <source>
        <dbReference type="Proteomes" id="UP000738349"/>
    </source>
</evidence>
<name>A0A9P9J7J2_9HYPO</name>
<accession>A0A9P9J7J2</accession>